<name>A0A2U1L9J7_ARTAN</name>
<feature type="signal peptide" evidence="1">
    <location>
        <begin position="1"/>
        <end position="18"/>
    </location>
</feature>
<evidence type="ECO:0000256" key="1">
    <source>
        <dbReference type="SAM" id="SignalP"/>
    </source>
</evidence>
<dbReference type="EMBL" id="PKPP01010640">
    <property type="protein sequence ID" value="PWA45684.1"/>
    <property type="molecule type" value="Genomic_DNA"/>
</dbReference>
<feature type="chain" id="PRO_5015507385" evidence="1">
    <location>
        <begin position="19"/>
        <end position="163"/>
    </location>
</feature>
<dbReference type="AlphaFoldDB" id="A0A2U1L9J7"/>
<feature type="domain" description="Glutamate synthase alpha subunit C-terminal" evidence="2">
    <location>
        <begin position="42"/>
        <end position="77"/>
    </location>
</feature>
<proteinExistence type="predicted"/>
<gene>
    <name evidence="3" type="ORF">CTI12_AA515450</name>
</gene>
<dbReference type="Pfam" id="PF01493">
    <property type="entry name" value="GXGXG"/>
    <property type="match status" value="1"/>
</dbReference>
<keyword evidence="4" id="KW-1185">Reference proteome</keyword>
<dbReference type="Gene3D" id="2.160.20.60">
    <property type="entry name" value="Glutamate synthase, alpha subunit, C-terminal domain"/>
    <property type="match status" value="1"/>
</dbReference>
<comment type="caution">
    <text evidence="3">The sequence shown here is derived from an EMBL/GenBank/DDBJ whole genome shotgun (WGS) entry which is preliminary data.</text>
</comment>
<keyword evidence="1" id="KW-0732">Signal</keyword>
<dbReference type="InterPro" id="IPR002489">
    <property type="entry name" value="Glu_synth_asu_C"/>
</dbReference>
<dbReference type="STRING" id="35608.A0A2U1L9J7"/>
<evidence type="ECO:0000313" key="3">
    <source>
        <dbReference type="EMBL" id="PWA45684.1"/>
    </source>
</evidence>
<evidence type="ECO:0000313" key="4">
    <source>
        <dbReference type="Proteomes" id="UP000245207"/>
    </source>
</evidence>
<dbReference type="GO" id="GO:0016491">
    <property type="term" value="F:oxidoreductase activity"/>
    <property type="evidence" value="ECO:0007669"/>
    <property type="project" value="InterPro"/>
</dbReference>
<organism evidence="3 4">
    <name type="scientific">Artemisia annua</name>
    <name type="common">Sweet wormwood</name>
    <dbReference type="NCBI Taxonomy" id="35608"/>
    <lineage>
        <taxon>Eukaryota</taxon>
        <taxon>Viridiplantae</taxon>
        <taxon>Streptophyta</taxon>
        <taxon>Embryophyta</taxon>
        <taxon>Tracheophyta</taxon>
        <taxon>Spermatophyta</taxon>
        <taxon>Magnoliopsida</taxon>
        <taxon>eudicotyledons</taxon>
        <taxon>Gunneridae</taxon>
        <taxon>Pentapetalae</taxon>
        <taxon>asterids</taxon>
        <taxon>campanulids</taxon>
        <taxon>Asterales</taxon>
        <taxon>Asteraceae</taxon>
        <taxon>Asteroideae</taxon>
        <taxon>Anthemideae</taxon>
        <taxon>Artemisiinae</taxon>
        <taxon>Artemisia</taxon>
    </lineage>
</organism>
<protein>
    <submittedName>
        <fullName evidence="3">Ferredoxin-dependent glutamate synthase, chloroplastic</fullName>
    </submittedName>
</protein>
<sequence length="163" mass="18487">MRDICLLHFISLVSTASGDNPCQEALQTIGGFKFQSPPDCGSKRFAVRNSLAQPLVARTGDHCCKYLTGDRVVVLGKGETSEEWCIWESEVSFEKDFFFLFSIKEKRLMINEKEEQRLECKVNTLHKSTPAATRGLPRSFISKPKFPKRKETANVDFLTHNPT</sequence>
<evidence type="ECO:0000259" key="2">
    <source>
        <dbReference type="Pfam" id="PF01493"/>
    </source>
</evidence>
<dbReference type="InterPro" id="IPR036485">
    <property type="entry name" value="Glu_synth_asu_C_sf"/>
</dbReference>
<reference evidence="3 4" key="1">
    <citation type="journal article" date="2018" name="Mol. Plant">
        <title>The genome of Artemisia annua provides insight into the evolution of Asteraceae family and artemisinin biosynthesis.</title>
        <authorList>
            <person name="Shen Q."/>
            <person name="Zhang L."/>
            <person name="Liao Z."/>
            <person name="Wang S."/>
            <person name="Yan T."/>
            <person name="Shi P."/>
            <person name="Liu M."/>
            <person name="Fu X."/>
            <person name="Pan Q."/>
            <person name="Wang Y."/>
            <person name="Lv Z."/>
            <person name="Lu X."/>
            <person name="Zhang F."/>
            <person name="Jiang W."/>
            <person name="Ma Y."/>
            <person name="Chen M."/>
            <person name="Hao X."/>
            <person name="Li L."/>
            <person name="Tang Y."/>
            <person name="Lv G."/>
            <person name="Zhou Y."/>
            <person name="Sun X."/>
            <person name="Brodelius P.E."/>
            <person name="Rose J.K.C."/>
            <person name="Tang K."/>
        </authorList>
    </citation>
    <scope>NUCLEOTIDE SEQUENCE [LARGE SCALE GENOMIC DNA]</scope>
    <source>
        <strain evidence="4">cv. Huhao1</strain>
        <tissue evidence="3">Leaf</tissue>
    </source>
</reference>
<dbReference type="SUPFAM" id="SSF69336">
    <property type="entry name" value="Alpha subunit of glutamate synthase, C-terminal domain"/>
    <property type="match status" value="1"/>
</dbReference>
<dbReference type="Proteomes" id="UP000245207">
    <property type="component" value="Unassembled WGS sequence"/>
</dbReference>
<accession>A0A2U1L9J7</accession>